<comment type="caution">
    <text evidence="2">The sequence shown here is derived from an EMBL/GenBank/DDBJ whole genome shotgun (WGS) entry which is preliminary data.</text>
</comment>
<organism evidence="2 3">
    <name type="scientific">Rhizophagus irregularis</name>
    <dbReference type="NCBI Taxonomy" id="588596"/>
    <lineage>
        <taxon>Eukaryota</taxon>
        <taxon>Fungi</taxon>
        <taxon>Fungi incertae sedis</taxon>
        <taxon>Mucoromycota</taxon>
        <taxon>Glomeromycotina</taxon>
        <taxon>Glomeromycetes</taxon>
        <taxon>Glomerales</taxon>
        <taxon>Glomeraceae</taxon>
        <taxon>Rhizophagus</taxon>
    </lineage>
</organism>
<proteinExistence type="predicted"/>
<accession>A0A2I1HM92</accession>
<dbReference type="VEuPathDB" id="FungiDB:FUN_009067"/>
<dbReference type="CDD" id="cd18186">
    <property type="entry name" value="BTB_POZ_ZBTB_KLHL-like"/>
    <property type="match status" value="1"/>
</dbReference>
<dbReference type="Pfam" id="PF07534">
    <property type="entry name" value="TLD"/>
    <property type="match status" value="1"/>
</dbReference>
<dbReference type="EMBL" id="LLXI01003890">
    <property type="protein sequence ID" value="PKY59985.1"/>
    <property type="molecule type" value="Genomic_DNA"/>
</dbReference>
<dbReference type="InterPro" id="IPR006571">
    <property type="entry name" value="TLDc_dom"/>
</dbReference>
<dbReference type="InterPro" id="IPR011333">
    <property type="entry name" value="SKP1/BTB/POZ_sf"/>
</dbReference>
<sequence length="350" mass="40698">MSAQFFSKLSQNYIELLKDDEYYDITIEVGEDPNIPINRNNNTNDLVHIRLPNISSEIFQIILEYIYGGILPLNMNDTSDFLKVLVAADNLHLEDLVDYLQKYLVENKFFSLSSKEFLQKVRPYKKLLNNQLYEDIVNSHMNPDIEPANNISPPRNIKIEKIIDSKIVNLDIVSIFSKWIDKTVIINNSKYDHLRELYLPYKFKLLLRGSRDGFTPKKFHELCDGKDNTVTFIKVKGSEEILGGYNPLEWETTGKWCKTNDSFIFSFKGKNVKNAILSNVIDANSALDFSSTCGPTFGCDLNICNEYDEHDEYIAFDATYCKKVFYERNIRDTEEAFPIEDYEVFQIIRK</sequence>
<reference evidence="2 3" key="1">
    <citation type="submission" date="2015-10" db="EMBL/GenBank/DDBJ databases">
        <title>Genome analyses suggest a sexual origin of heterokaryosis in a supposedly ancient asexual fungus.</title>
        <authorList>
            <person name="Ropars J."/>
            <person name="Sedzielewska K."/>
            <person name="Noel J."/>
            <person name="Charron P."/>
            <person name="Farinelli L."/>
            <person name="Marton T."/>
            <person name="Kruger M."/>
            <person name="Pelin A."/>
            <person name="Brachmann A."/>
            <person name="Corradi N."/>
        </authorList>
    </citation>
    <scope>NUCLEOTIDE SEQUENCE [LARGE SCALE GENOMIC DNA]</scope>
    <source>
        <strain evidence="2 3">A4</strain>
    </source>
</reference>
<dbReference type="PROSITE" id="PS51886">
    <property type="entry name" value="TLDC"/>
    <property type="match status" value="1"/>
</dbReference>
<dbReference type="InterPro" id="IPR000210">
    <property type="entry name" value="BTB/POZ_dom"/>
</dbReference>
<evidence type="ECO:0000259" key="1">
    <source>
        <dbReference type="PROSITE" id="PS51886"/>
    </source>
</evidence>
<protein>
    <recommendedName>
        <fullName evidence="1">TLDc domain-containing protein</fullName>
    </recommendedName>
</protein>
<dbReference type="SUPFAM" id="SSF54695">
    <property type="entry name" value="POZ domain"/>
    <property type="match status" value="1"/>
</dbReference>
<keyword evidence="3" id="KW-1185">Reference proteome</keyword>
<gene>
    <name evidence="2" type="ORF">RhiirA4_550525</name>
</gene>
<dbReference type="AlphaFoldDB" id="A0A2I1HM92"/>
<feature type="domain" description="TLDc" evidence="1">
    <location>
        <begin position="166"/>
        <end position="348"/>
    </location>
</feature>
<dbReference type="Proteomes" id="UP000234323">
    <property type="component" value="Unassembled WGS sequence"/>
</dbReference>
<dbReference type="VEuPathDB" id="FungiDB:RhiirA1_479588"/>
<dbReference type="Gene3D" id="3.30.710.10">
    <property type="entry name" value="Potassium Channel Kv1.1, Chain A"/>
    <property type="match status" value="1"/>
</dbReference>
<evidence type="ECO:0000313" key="3">
    <source>
        <dbReference type="Proteomes" id="UP000234323"/>
    </source>
</evidence>
<dbReference type="Pfam" id="PF00651">
    <property type="entry name" value="BTB"/>
    <property type="match status" value="1"/>
</dbReference>
<dbReference type="VEuPathDB" id="FungiDB:RhiirFUN_007841"/>
<name>A0A2I1HM92_9GLOM</name>
<evidence type="ECO:0000313" key="2">
    <source>
        <dbReference type="EMBL" id="PKY59985.1"/>
    </source>
</evidence>